<dbReference type="EMBL" id="BKCJ010140994">
    <property type="protein sequence ID" value="GEX94806.1"/>
    <property type="molecule type" value="Genomic_DNA"/>
</dbReference>
<comment type="caution">
    <text evidence="3">The sequence shown here is derived from an EMBL/GenBank/DDBJ whole genome shotgun (WGS) entry which is preliminary data.</text>
</comment>
<gene>
    <name evidence="3" type="ORF">Tci_366781</name>
</gene>
<evidence type="ECO:0000256" key="1">
    <source>
        <dbReference type="SAM" id="Coils"/>
    </source>
</evidence>
<keyword evidence="1" id="KW-0175">Coiled coil</keyword>
<sequence>MGSMFGELIGSEVRIGDPDWTTRGWTSSVLSLLVGCTVSLVASVLRSTTEEEKVVGIMGPGYAVPLLVVIPFISFLGLVIVLPGEFPNPKMKRSLEELVSSPEDDGFLDSCSDSKSYGSDWVVTKGTFSNGIHEDSVVNMCVIFLHGSDSEQRTHEFMHVYLVFASVYVWLRIKTTDQETKIIATVDGKPWTIFESSLRRHLKLNDEEGISSLPDVELFENISLMGYNILPNQRRYTRRAIQVAQSKALLPVADEPASLSRDDRQVEDFPTVSSLDTGLQRQQSQMAAKIKDQDLEIPGLKARDMSLKDKDKRRVEPTQKDAPITREIINIGEELGVEKSTKKGSNDTEEMINVLSSMEAANILSNGGAAAGVPIVSESFPTVSVIFTTASVVTPYTIRSRGITIGSSQPTRIPIIGAKDKGKEKVIETEVPKKRKLQEQIDAQVAREMEEEFARKNQRLSEQLARDYKIARLYAEKELKIMIDGLDKSNEVIAKHLSEYEQAEADLSVGEKIEMISELVKYQDHRAKILKYQAQQSKPLLKKEQREFDMSVLRSYVGWKTKKFRGMTLEQIKEKFIPVWKQFEDFVPMSSKEESKRVKRQGLKIDQGSSKRMKIFKDEIHSEGKREYWKIIRLRGHIAVYQFFVDMVKQFDREDLHQLWTLVKETFSIKQATKDKEKELWVQLKRLFEPDFEDHLSIQHQAFMHDPLDWKLYDTCGVHHVSTKDQEIFMLVEKDYPLKEGLANVMISNKLQVEQYSQMASDLILKIHSIVNRPR</sequence>
<organism evidence="3">
    <name type="scientific">Tanacetum cinerariifolium</name>
    <name type="common">Dalmatian daisy</name>
    <name type="synonym">Chrysanthemum cinerariifolium</name>
    <dbReference type="NCBI Taxonomy" id="118510"/>
    <lineage>
        <taxon>Eukaryota</taxon>
        <taxon>Viridiplantae</taxon>
        <taxon>Streptophyta</taxon>
        <taxon>Embryophyta</taxon>
        <taxon>Tracheophyta</taxon>
        <taxon>Spermatophyta</taxon>
        <taxon>Magnoliopsida</taxon>
        <taxon>eudicotyledons</taxon>
        <taxon>Gunneridae</taxon>
        <taxon>Pentapetalae</taxon>
        <taxon>asterids</taxon>
        <taxon>campanulids</taxon>
        <taxon>Asterales</taxon>
        <taxon>Asteraceae</taxon>
        <taxon>Asteroideae</taxon>
        <taxon>Anthemideae</taxon>
        <taxon>Anthemidinae</taxon>
        <taxon>Tanacetum</taxon>
    </lineage>
</organism>
<proteinExistence type="predicted"/>
<dbReference type="AlphaFoldDB" id="A0A699HDR8"/>
<protein>
    <submittedName>
        <fullName evidence="3">Uncharacterized protein</fullName>
    </submittedName>
</protein>
<evidence type="ECO:0000256" key="2">
    <source>
        <dbReference type="SAM" id="Phobius"/>
    </source>
</evidence>
<keyword evidence="2" id="KW-1133">Transmembrane helix</keyword>
<evidence type="ECO:0000313" key="3">
    <source>
        <dbReference type="EMBL" id="GEX94806.1"/>
    </source>
</evidence>
<keyword evidence="2" id="KW-0472">Membrane</keyword>
<reference evidence="3" key="1">
    <citation type="journal article" date="2019" name="Sci. Rep.">
        <title>Draft genome of Tanacetum cinerariifolium, the natural source of mosquito coil.</title>
        <authorList>
            <person name="Yamashiro T."/>
            <person name="Shiraishi A."/>
            <person name="Satake H."/>
            <person name="Nakayama K."/>
        </authorList>
    </citation>
    <scope>NUCLEOTIDE SEQUENCE</scope>
</reference>
<keyword evidence="2" id="KW-0812">Transmembrane</keyword>
<feature type="transmembrane region" description="Helical" evidence="2">
    <location>
        <begin position="57"/>
        <end position="82"/>
    </location>
</feature>
<name>A0A699HDR8_TANCI</name>
<feature type="coiled-coil region" evidence="1">
    <location>
        <begin position="446"/>
        <end position="506"/>
    </location>
</feature>
<accession>A0A699HDR8</accession>
<feature type="transmembrane region" description="Helical" evidence="2">
    <location>
        <begin position="25"/>
        <end position="45"/>
    </location>
</feature>